<feature type="transmembrane region" description="Helical" evidence="7">
    <location>
        <begin position="1014"/>
        <end position="1034"/>
    </location>
</feature>
<evidence type="ECO:0000256" key="2">
    <source>
        <dbReference type="ARBA" id="ARBA00022475"/>
    </source>
</evidence>
<dbReference type="PANTHER" id="PTHR30287">
    <property type="entry name" value="MEMBRANE COMPONENT OF PREDICTED ABC SUPERFAMILY METABOLITE UPTAKE TRANSPORTER"/>
    <property type="match status" value="1"/>
</dbReference>
<reference evidence="10 11" key="1">
    <citation type="submission" date="2018-08" db="EMBL/GenBank/DDBJ databases">
        <title>A genome reference for cultivated species of the human gut microbiota.</title>
        <authorList>
            <person name="Zou Y."/>
            <person name="Xue W."/>
            <person name="Luo G."/>
        </authorList>
    </citation>
    <scope>NUCLEOTIDE SEQUENCE [LARGE SCALE GENOMIC DNA]</scope>
    <source>
        <strain evidence="10 11">AF36-11AT</strain>
    </source>
</reference>
<dbReference type="InterPro" id="IPR025857">
    <property type="entry name" value="MacB_PCD"/>
</dbReference>
<organism evidence="10 11">
    <name type="scientific">Faecalibacterium prausnitzii</name>
    <dbReference type="NCBI Taxonomy" id="853"/>
    <lineage>
        <taxon>Bacteria</taxon>
        <taxon>Bacillati</taxon>
        <taxon>Bacillota</taxon>
        <taxon>Clostridia</taxon>
        <taxon>Eubacteriales</taxon>
        <taxon>Oscillospiraceae</taxon>
        <taxon>Faecalibacterium</taxon>
    </lineage>
</organism>
<dbReference type="Pfam" id="PF02687">
    <property type="entry name" value="FtsX"/>
    <property type="match status" value="2"/>
</dbReference>
<evidence type="ECO:0000256" key="7">
    <source>
        <dbReference type="SAM" id="Phobius"/>
    </source>
</evidence>
<feature type="domain" description="ABC3 transporter permease C-terminal" evidence="8">
    <location>
        <begin position="558"/>
        <end position="669"/>
    </location>
</feature>
<evidence type="ECO:0000256" key="6">
    <source>
        <dbReference type="SAM" id="Coils"/>
    </source>
</evidence>
<feature type="transmembrane region" description="Helical" evidence="7">
    <location>
        <begin position="20"/>
        <end position="41"/>
    </location>
</feature>
<feature type="domain" description="MacB-like periplasmic core" evidence="9">
    <location>
        <begin position="729"/>
        <end position="898"/>
    </location>
</feature>
<comment type="caution">
    <text evidence="10">The sequence shown here is derived from an EMBL/GenBank/DDBJ whole genome shotgun (WGS) entry which is preliminary data.</text>
</comment>
<name>A0A3E2TD00_9FIRM</name>
<accession>A0A3E2TD00</accession>
<evidence type="ECO:0000256" key="4">
    <source>
        <dbReference type="ARBA" id="ARBA00022989"/>
    </source>
</evidence>
<evidence type="ECO:0000256" key="3">
    <source>
        <dbReference type="ARBA" id="ARBA00022692"/>
    </source>
</evidence>
<evidence type="ECO:0000259" key="8">
    <source>
        <dbReference type="Pfam" id="PF02687"/>
    </source>
</evidence>
<feature type="transmembrane region" description="Helical" evidence="7">
    <location>
        <begin position="959"/>
        <end position="980"/>
    </location>
</feature>
<evidence type="ECO:0000313" key="11">
    <source>
        <dbReference type="Proteomes" id="UP000261140"/>
    </source>
</evidence>
<dbReference type="RefSeq" id="WP_117504926.1">
    <property type="nucleotide sequence ID" value="NZ_QVEQ01000002.1"/>
</dbReference>
<feature type="transmembrane region" description="Helical" evidence="7">
    <location>
        <begin position="603"/>
        <end position="634"/>
    </location>
</feature>
<feature type="coiled-coil region" evidence="6">
    <location>
        <begin position="260"/>
        <end position="351"/>
    </location>
</feature>
<feature type="coiled-coil region" evidence="6">
    <location>
        <begin position="386"/>
        <end position="420"/>
    </location>
</feature>
<proteinExistence type="predicted"/>
<evidence type="ECO:0000256" key="1">
    <source>
        <dbReference type="ARBA" id="ARBA00004651"/>
    </source>
</evidence>
<feature type="coiled-coil region" evidence="6">
    <location>
        <begin position="488"/>
        <end position="529"/>
    </location>
</feature>
<keyword evidence="6" id="KW-0175">Coiled coil</keyword>
<feature type="transmembrane region" description="Helical" evidence="7">
    <location>
        <begin position="725"/>
        <end position="745"/>
    </location>
</feature>
<dbReference type="AlphaFoldDB" id="A0A3E2TD00"/>
<evidence type="ECO:0000259" key="9">
    <source>
        <dbReference type="Pfam" id="PF12704"/>
    </source>
</evidence>
<feature type="transmembrane region" description="Helical" evidence="7">
    <location>
        <begin position="646"/>
        <end position="669"/>
    </location>
</feature>
<evidence type="ECO:0000256" key="5">
    <source>
        <dbReference type="ARBA" id="ARBA00023136"/>
    </source>
</evidence>
<dbReference type="Proteomes" id="UP000261140">
    <property type="component" value="Unassembled WGS sequence"/>
</dbReference>
<dbReference type="EMBL" id="QVEQ01000002">
    <property type="protein sequence ID" value="RGB72823.1"/>
    <property type="molecule type" value="Genomic_DNA"/>
</dbReference>
<feature type="domain" description="ABC3 transporter permease C-terminal" evidence="8">
    <location>
        <begin position="963"/>
        <end position="1080"/>
    </location>
</feature>
<dbReference type="InterPro" id="IPR003838">
    <property type="entry name" value="ABC3_permease_C"/>
</dbReference>
<feature type="domain" description="MacB-like periplasmic core" evidence="9">
    <location>
        <begin position="23"/>
        <end position="232"/>
    </location>
</feature>
<evidence type="ECO:0000313" key="10">
    <source>
        <dbReference type="EMBL" id="RGB72823.1"/>
    </source>
</evidence>
<protein>
    <submittedName>
        <fullName evidence="10">ABC transporter permease</fullName>
    </submittedName>
</protein>
<comment type="subcellular location">
    <subcellularLocation>
        <location evidence="1">Cell membrane</location>
        <topology evidence="1">Multi-pass membrane protein</topology>
    </subcellularLocation>
</comment>
<dbReference type="GO" id="GO:0005886">
    <property type="term" value="C:plasma membrane"/>
    <property type="evidence" value="ECO:0007669"/>
    <property type="project" value="UniProtKB-SubCell"/>
</dbReference>
<sequence length="1089" mass="119740">MQKSYRKNIRRDFRSNLNRFLSLFGIVALGVMMLTGLVSFAPSMRTAGQKYYVQQNVFDLRVLSTLGLSDSDLSAIAATEGVSAVMPVKYLDTEGRWSSSTDGAVLRVQQLPADPAAETEANMNRLTLLEGRMPETASECVVQVLGHADPVPLGTVVTLPEDTENIRRTEYTVVGQVQDPQYFSANQETSTVGDGILDALVFVQDGELTADYYTVCYLKVADAAQYDNYSDEYQTAVDTVADRLDAISKEHCVARRAQLIEDATTQLDDAKQTYSEQKAEAERQFAQAEQKLTDAQRELDAAKAQLDAGEAELAAQKAALPDTMQSGAATLVSSEEQVLEFEDQLQQIQLLVNLKQVADPLLGYAETALNNAQKALDEAEPEDEEYTELRDALAKAQAAYDNIKGQLDGYQAQLDAGKQQMYAKGLISSPNLSNTDLVTEAKAALRKMKVQLLQGQLQLSTGTATAYTQFEAARAQLDEGWAQYRSGQEQLDASRTEYETQKADAEQKLAEGQQQINDAEEKIADIQNGEWYVLDRGSTLSLVTLEQYADRMAAIARVFPVFFFLVAALVASTTMTRMVDENRLQMGTLKALGYSNVSIAGKYLLYGIAASVLGSIVGIAVGFVVFPTIFWYAYRTMMFSLPTFTLHFYPGLALGSMALSAAVIGLATLQACRASLKEKSAALLLPRAPVAGKRILLEYLTPLWKRMSFSQKTTARNLFRYKKRFFMTVLGVAGCTALLLIGFGIQDSLLPMLTKQTTELTHADLTISLSDEKALTMENGLADLLDSSSGITSWGRYYTKSVTLYNAEGEKETVSLVAAADESQMTEYFTFRTRQGHKAIAFDDSSVILTEKTAEKLGLSVGDSFEVETADGGRRSLTLTGITENYVFTRLYLSQAQLKTLNGGALPAWNAVYGQTDCPTDAARASLSSAILACNYVSSVSFIEDTTQMFDGLIGCLNYVVMLVIVCAAALAAVVLYNLISVNLGERKKELATIKVLGFYDKEVYRYIFREIDLLSLIGSLVGLVVGIPLHQFIIRTVEMDQMMFIRSIAPRSFVFSVALTMLFNFAVCLLMRRHVRQISMVESMKAPE</sequence>
<dbReference type="Pfam" id="PF12704">
    <property type="entry name" value="MacB_PCD"/>
    <property type="match status" value="2"/>
</dbReference>
<keyword evidence="2" id="KW-1003">Cell membrane</keyword>
<feature type="transmembrane region" description="Helical" evidence="7">
    <location>
        <begin position="554"/>
        <end position="576"/>
    </location>
</feature>
<keyword evidence="5 7" id="KW-0472">Membrane</keyword>
<gene>
    <name evidence="10" type="ORF">DWZ89_03140</name>
</gene>
<dbReference type="PANTHER" id="PTHR30287:SF1">
    <property type="entry name" value="INNER MEMBRANE PROTEIN"/>
    <property type="match status" value="1"/>
</dbReference>
<dbReference type="InterPro" id="IPR038766">
    <property type="entry name" value="Membrane_comp_ABC_pdt"/>
</dbReference>
<feature type="transmembrane region" description="Helical" evidence="7">
    <location>
        <begin position="1054"/>
        <end position="1072"/>
    </location>
</feature>
<keyword evidence="4 7" id="KW-1133">Transmembrane helix</keyword>
<keyword evidence="3 7" id="KW-0812">Transmembrane</keyword>